<evidence type="ECO:0000256" key="1">
    <source>
        <dbReference type="SAM" id="SignalP"/>
    </source>
</evidence>
<feature type="chain" id="PRO_5036029820" evidence="1">
    <location>
        <begin position="20"/>
        <end position="134"/>
    </location>
</feature>
<reference evidence="3 4" key="2">
    <citation type="journal article" date="2018" name="Elife">
        <title>Firefly genomes illuminate parallel origins of bioluminescence in beetles.</title>
        <authorList>
            <person name="Fallon T.R."/>
            <person name="Lower S.E."/>
            <person name="Chang C.H."/>
            <person name="Bessho-Uehara M."/>
            <person name="Martin G.J."/>
            <person name="Bewick A.J."/>
            <person name="Behringer M."/>
            <person name="Debat H.J."/>
            <person name="Wong I."/>
            <person name="Day J.C."/>
            <person name="Suvorov A."/>
            <person name="Silva C.J."/>
            <person name="Stanger-Hall K.F."/>
            <person name="Hall D.W."/>
            <person name="Schmitz R.J."/>
            <person name="Nelson D.R."/>
            <person name="Lewis S.M."/>
            <person name="Shigenobu S."/>
            <person name="Bybee S.M."/>
            <person name="Larracuente A.M."/>
            <person name="Oba Y."/>
            <person name="Weng J.K."/>
        </authorList>
    </citation>
    <scope>NUCLEOTIDE SEQUENCE [LARGE SCALE GENOMIC DNA]</scope>
    <source>
        <strain evidence="3">1611_PpyrPB1</strain>
        <tissue evidence="3">Whole body</tissue>
    </source>
</reference>
<feature type="signal peptide" evidence="1">
    <location>
        <begin position="1"/>
        <end position="19"/>
    </location>
</feature>
<organism evidence="2">
    <name type="scientific">Photinus pyralis</name>
    <name type="common">Common eastern firefly</name>
    <name type="synonym">Lampyris pyralis</name>
    <dbReference type="NCBI Taxonomy" id="7054"/>
    <lineage>
        <taxon>Eukaryota</taxon>
        <taxon>Metazoa</taxon>
        <taxon>Ecdysozoa</taxon>
        <taxon>Arthropoda</taxon>
        <taxon>Hexapoda</taxon>
        <taxon>Insecta</taxon>
        <taxon>Pterygota</taxon>
        <taxon>Neoptera</taxon>
        <taxon>Endopterygota</taxon>
        <taxon>Coleoptera</taxon>
        <taxon>Polyphaga</taxon>
        <taxon>Elateriformia</taxon>
        <taxon>Elateroidea</taxon>
        <taxon>Lampyridae</taxon>
        <taxon>Lampyrinae</taxon>
        <taxon>Photinus</taxon>
    </lineage>
</organism>
<evidence type="ECO:0000313" key="2">
    <source>
        <dbReference type="EMBL" id="JAV72466.1"/>
    </source>
</evidence>
<protein>
    <submittedName>
        <fullName evidence="2">Uncharacterized protein</fullName>
    </submittedName>
</protein>
<dbReference type="EMBL" id="VVIM01000002">
    <property type="protein sequence ID" value="KAB0802736.1"/>
    <property type="molecule type" value="Genomic_DNA"/>
</dbReference>
<dbReference type="SUPFAM" id="SSF47565">
    <property type="entry name" value="Insect pheromone/odorant-binding proteins"/>
    <property type="match status" value="1"/>
</dbReference>
<name>A0A1Y1LLK3_PHOPY</name>
<reference evidence="2" key="1">
    <citation type="journal article" date="2016" name="Sci. Rep.">
        <title>Molecular characterization of firefly nuptial gifts: a multi-omics approach sheds light on postcopulatory sexual selection.</title>
        <authorList>
            <person name="Al-Wathiqui N."/>
            <person name="Fallon T.R."/>
            <person name="South A."/>
            <person name="Weng J.K."/>
            <person name="Lewis S.M."/>
        </authorList>
    </citation>
    <scope>NUCLEOTIDE SEQUENCE</scope>
</reference>
<dbReference type="OrthoDB" id="6731031at2759"/>
<sequence length="134" mass="15415">MWVTTLGIFCWTMLVQVHGGWEPEDEICVNKLKLNRNEIEPLTEEGIHDLSNENYNRYSECYWKEYKMLGDDGGILWNVVKEVLENKLETDEIDAIVNECEEKKIRGNNVGETVVLTQNCIAEGLIAKGLVFSF</sequence>
<dbReference type="GO" id="GO:0005549">
    <property type="term" value="F:odorant binding"/>
    <property type="evidence" value="ECO:0007669"/>
    <property type="project" value="InterPro"/>
</dbReference>
<dbReference type="CDD" id="cd23992">
    <property type="entry name" value="PBP_GOBP"/>
    <property type="match status" value="1"/>
</dbReference>
<dbReference type="AlphaFoldDB" id="A0A1Y1LLK3"/>
<proteinExistence type="predicted"/>
<reference evidence="3" key="3">
    <citation type="submission" date="2019-08" db="EMBL/GenBank/DDBJ databases">
        <authorList>
            <consortium name="Photinus pyralis genome working group"/>
            <person name="Fallon T.R."/>
            <person name="Sander Lower S.E."/>
            <person name="Weng J.-K."/>
        </authorList>
    </citation>
    <scope>NUCLEOTIDE SEQUENCE</scope>
    <source>
        <strain evidence="3">1611_PpyrPB1</strain>
        <tissue evidence="3">Whole body</tissue>
    </source>
</reference>
<dbReference type="InterPro" id="IPR036728">
    <property type="entry name" value="PBP_GOBP_sf"/>
</dbReference>
<keyword evidence="4" id="KW-1185">Reference proteome</keyword>
<dbReference type="Gene3D" id="1.10.238.20">
    <property type="entry name" value="Pheromone/general odorant binding protein domain"/>
    <property type="match status" value="1"/>
</dbReference>
<dbReference type="Proteomes" id="UP000327044">
    <property type="component" value="Unassembled WGS sequence"/>
</dbReference>
<dbReference type="Pfam" id="PF01395">
    <property type="entry name" value="PBP_GOBP"/>
    <property type="match status" value="1"/>
</dbReference>
<accession>A0A1Y1LLK3</accession>
<dbReference type="InterPro" id="IPR006170">
    <property type="entry name" value="PBP/GOBP"/>
</dbReference>
<evidence type="ECO:0000313" key="3">
    <source>
        <dbReference type="EMBL" id="KAB0802736.1"/>
    </source>
</evidence>
<evidence type="ECO:0000313" key="4">
    <source>
        <dbReference type="Proteomes" id="UP000327044"/>
    </source>
</evidence>
<dbReference type="InParanoid" id="A0A1Y1LLK3"/>
<dbReference type="EMBL" id="GEZM01057063">
    <property type="protein sequence ID" value="JAV72466.1"/>
    <property type="molecule type" value="Transcribed_RNA"/>
</dbReference>
<gene>
    <name evidence="3" type="ORF">PPYR_04922</name>
</gene>
<keyword evidence="1" id="KW-0732">Signal</keyword>